<dbReference type="EMBL" id="BAABME010014877">
    <property type="protein sequence ID" value="GAA0187587.1"/>
    <property type="molecule type" value="Genomic_DNA"/>
</dbReference>
<dbReference type="PANTHER" id="PTHR48436">
    <property type="entry name" value="2, PUTATIVE-RELATED"/>
    <property type="match status" value="1"/>
</dbReference>
<accession>A0AAV3S3V9</accession>
<dbReference type="Proteomes" id="UP001454036">
    <property type="component" value="Unassembled WGS sequence"/>
</dbReference>
<keyword evidence="1" id="KW-0472">Membrane</keyword>
<evidence type="ECO:0000313" key="3">
    <source>
        <dbReference type="Proteomes" id="UP001454036"/>
    </source>
</evidence>
<protein>
    <recommendedName>
        <fullName evidence="4">Late embryogenesis abundant protein LEA-2 subgroup domain-containing protein</fullName>
    </recommendedName>
</protein>
<dbReference type="PANTHER" id="PTHR48436:SF1">
    <property type="entry name" value="2, PUTATIVE-RELATED"/>
    <property type="match status" value="1"/>
</dbReference>
<sequence length="327" mass="36941">MANHRRDSSEEALFHSYPYEVYYVHSPSTISHANSPDLRTHNTHHLQHQLTPLALLQYSSSRGSTHSFNFHDKKVSFDLQSCHEEEAENAMEIGGDSRRKCVTRDSLDDEDDYFGDGEKGWKQYFSFGYSSSFSWICLQISWRFVVSLFAALLVFYLAAKPPAPVISVKIARIRQFVLAEGVDGTGVSTKMLSCNFTIDLVIDNQSKMFALRLHPPAMSISFAKLPFVLSRGMELRAGPGGPTTSRLFIGKRNKPLYGAGRSMQDMLESRLGLPLEIIVDLRSKFHVLGNLIKQKYHHQAHCLLNLHGAYDKAHRSHIYNSTCVITS</sequence>
<evidence type="ECO:0000256" key="1">
    <source>
        <dbReference type="SAM" id="Phobius"/>
    </source>
</evidence>
<evidence type="ECO:0000313" key="2">
    <source>
        <dbReference type="EMBL" id="GAA0187587.1"/>
    </source>
</evidence>
<name>A0AAV3S3V9_LITER</name>
<feature type="transmembrane region" description="Helical" evidence="1">
    <location>
        <begin position="140"/>
        <end position="159"/>
    </location>
</feature>
<organism evidence="2 3">
    <name type="scientific">Lithospermum erythrorhizon</name>
    <name type="common">Purple gromwell</name>
    <name type="synonym">Lithospermum officinale var. erythrorhizon</name>
    <dbReference type="NCBI Taxonomy" id="34254"/>
    <lineage>
        <taxon>Eukaryota</taxon>
        <taxon>Viridiplantae</taxon>
        <taxon>Streptophyta</taxon>
        <taxon>Embryophyta</taxon>
        <taxon>Tracheophyta</taxon>
        <taxon>Spermatophyta</taxon>
        <taxon>Magnoliopsida</taxon>
        <taxon>eudicotyledons</taxon>
        <taxon>Gunneridae</taxon>
        <taxon>Pentapetalae</taxon>
        <taxon>asterids</taxon>
        <taxon>lamiids</taxon>
        <taxon>Boraginales</taxon>
        <taxon>Boraginaceae</taxon>
        <taxon>Boraginoideae</taxon>
        <taxon>Lithospermeae</taxon>
        <taxon>Lithospermum</taxon>
    </lineage>
</organism>
<dbReference type="AlphaFoldDB" id="A0AAV3S3V9"/>
<gene>
    <name evidence="2" type="ORF">LIER_34875</name>
</gene>
<keyword evidence="1" id="KW-0812">Transmembrane</keyword>
<reference evidence="2 3" key="1">
    <citation type="submission" date="2024-01" db="EMBL/GenBank/DDBJ databases">
        <title>The complete chloroplast genome sequence of Lithospermum erythrorhizon: insights into the phylogenetic relationship among Boraginaceae species and the maternal lineages of purple gromwells.</title>
        <authorList>
            <person name="Okada T."/>
            <person name="Watanabe K."/>
        </authorList>
    </citation>
    <scope>NUCLEOTIDE SEQUENCE [LARGE SCALE GENOMIC DNA]</scope>
</reference>
<keyword evidence="1" id="KW-1133">Transmembrane helix</keyword>
<evidence type="ECO:0008006" key="4">
    <source>
        <dbReference type="Google" id="ProtNLM"/>
    </source>
</evidence>
<proteinExistence type="predicted"/>
<comment type="caution">
    <text evidence="2">The sequence shown here is derived from an EMBL/GenBank/DDBJ whole genome shotgun (WGS) entry which is preliminary data.</text>
</comment>
<dbReference type="InterPro" id="IPR055276">
    <property type="entry name" value="NHL41-like"/>
</dbReference>
<keyword evidence="3" id="KW-1185">Reference proteome</keyword>